<reference evidence="2" key="1">
    <citation type="submission" date="2021-01" db="EMBL/GenBank/DDBJ databases">
        <authorList>
            <person name="Corre E."/>
            <person name="Pelletier E."/>
            <person name="Niang G."/>
            <person name="Scheremetjew M."/>
            <person name="Finn R."/>
            <person name="Kale V."/>
            <person name="Holt S."/>
            <person name="Cochrane G."/>
            <person name="Meng A."/>
            <person name="Brown T."/>
            <person name="Cohen L."/>
        </authorList>
    </citation>
    <scope>NUCLEOTIDE SEQUENCE</scope>
    <source>
        <strain evidence="2">S3</strain>
    </source>
</reference>
<keyword evidence="1" id="KW-0175">Coiled coil</keyword>
<feature type="coiled-coil region" evidence="1">
    <location>
        <begin position="57"/>
        <end position="91"/>
    </location>
</feature>
<accession>A0A7S3ISJ5</accession>
<name>A0A7S3ISJ5_9SPIT</name>
<organism evidence="2">
    <name type="scientific">Strombidium inclinatum</name>
    <dbReference type="NCBI Taxonomy" id="197538"/>
    <lineage>
        <taxon>Eukaryota</taxon>
        <taxon>Sar</taxon>
        <taxon>Alveolata</taxon>
        <taxon>Ciliophora</taxon>
        <taxon>Intramacronucleata</taxon>
        <taxon>Spirotrichea</taxon>
        <taxon>Oligotrichia</taxon>
        <taxon>Strombidiidae</taxon>
        <taxon>Strombidium</taxon>
    </lineage>
</organism>
<proteinExistence type="predicted"/>
<evidence type="ECO:0000313" key="2">
    <source>
        <dbReference type="EMBL" id="CAE0331489.1"/>
    </source>
</evidence>
<gene>
    <name evidence="2" type="ORF">SINC0208_LOCUS12123</name>
</gene>
<protein>
    <submittedName>
        <fullName evidence="2">Uncharacterized protein</fullName>
    </submittedName>
</protein>
<dbReference type="AlphaFoldDB" id="A0A7S3ISJ5"/>
<sequence length="106" mass="11728">MTYVGDNESNFFKQFRPSTRGGAETASDADALTVATSAVEKLSVFSGAPTSVITRQVSDIASRLEKEQDMRKRLEEKIMKLKEELADNGRLIDMNKPPPKPIGEHC</sequence>
<evidence type="ECO:0000256" key="1">
    <source>
        <dbReference type="SAM" id="Coils"/>
    </source>
</evidence>
<dbReference type="EMBL" id="HBIH01030074">
    <property type="protein sequence ID" value="CAE0331489.1"/>
    <property type="molecule type" value="Transcribed_RNA"/>
</dbReference>